<keyword evidence="1" id="KW-0805">Transcription regulation</keyword>
<dbReference type="PRINTS" id="PR00778">
    <property type="entry name" value="HTHARSR"/>
</dbReference>
<dbReference type="PANTHER" id="PTHR33154:SF33">
    <property type="entry name" value="TRANSCRIPTIONAL REPRESSOR SDPR"/>
    <property type="match status" value="1"/>
</dbReference>
<dbReference type="SUPFAM" id="SSF46785">
    <property type="entry name" value="Winged helix' DNA-binding domain"/>
    <property type="match status" value="1"/>
</dbReference>
<dbReference type="EMBL" id="JBHTJO010000001">
    <property type="protein sequence ID" value="MFD0987601.1"/>
    <property type="molecule type" value="Genomic_DNA"/>
</dbReference>
<feature type="domain" description="HTH arsR-type" evidence="4">
    <location>
        <begin position="7"/>
        <end position="98"/>
    </location>
</feature>
<dbReference type="InterPro" id="IPR036390">
    <property type="entry name" value="WH_DNA-bd_sf"/>
</dbReference>
<evidence type="ECO:0000256" key="1">
    <source>
        <dbReference type="ARBA" id="ARBA00023015"/>
    </source>
</evidence>
<dbReference type="InterPro" id="IPR036388">
    <property type="entry name" value="WH-like_DNA-bd_sf"/>
</dbReference>
<dbReference type="SMART" id="SM00418">
    <property type="entry name" value="HTH_ARSR"/>
    <property type="match status" value="1"/>
</dbReference>
<gene>
    <name evidence="5" type="ORF">ACFQ2F_10895</name>
</gene>
<dbReference type="InterPro" id="IPR051081">
    <property type="entry name" value="HTH_MetalResp_TranReg"/>
</dbReference>
<dbReference type="RefSeq" id="WP_379089746.1">
    <property type="nucleotide sequence ID" value="NZ_JBHTJO010000001.1"/>
</dbReference>
<organism evidence="5 6">
    <name type="scientific">Methyloligella solikamskensis</name>
    <dbReference type="NCBI Taxonomy" id="1177756"/>
    <lineage>
        <taxon>Bacteria</taxon>
        <taxon>Pseudomonadati</taxon>
        <taxon>Pseudomonadota</taxon>
        <taxon>Alphaproteobacteria</taxon>
        <taxon>Hyphomicrobiales</taxon>
        <taxon>Hyphomicrobiaceae</taxon>
        <taxon>Methyloligella</taxon>
    </lineage>
</organism>
<dbReference type="Gene3D" id="1.10.10.10">
    <property type="entry name" value="Winged helix-like DNA-binding domain superfamily/Winged helix DNA-binding domain"/>
    <property type="match status" value="1"/>
</dbReference>
<keyword evidence="6" id="KW-1185">Reference proteome</keyword>
<evidence type="ECO:0000313" key="6">
    <source>
        <dbReference type="Proteomes" id="UP001597102"/>
    </source>
</evidence>
<evidence type="ECO:0000256" key="2">
    <source>
        <dbReference type="ARBA" id="ARBA00023125"/>
    </source>
</evidence>
<accession>A0ABW3JBJ0</accession>
<dbReference type="CDD" id="cd00090">
    <property type="entry name" value="HTH_ARSR"/>
    <property type="match status" value="1"/>
</dbReference>
<dbReference type="Proteomes" id="UP001597102">
    <property type="component" value="Unassembled WGS sequence"/>
</dbReference>
<dbReference type="InterPro" id="IPR011991">
    <property type="entry name" value="ArsR-like_HTH"/>
</dbReference>
<name>A0ABW3JBJ0_9HYPH</name>
<evidence type="ECO:0000259" key="4">
    <source>
        <dbReference type="PROSITE" id="PS50987"/>
    </source>
</evidence>
<comment type="caution">
    <text evidence="5">The sequence shown here is derived from an EMBL/GenBank/DDBJ whole genome shotgun (WGS) entry which is preliminary data.</text>
</comment>
<proteinExistence type="predicted"/>
<dbReference type="PROSITE" id="PS50987">
    <property type="entry name" value="HTH_ARSR_2"/>
    <property type="match status" value="1"/>
</dbReference>
<sequence>MTASSTSKALSERDFERIGRALAEPRRVQILREISGHEGPLLCSKLHQCQEISAATLSHHMKELETAGLIEIGREGRYATLTLQRDVLEAYLARLAEI</sequence>
<evidence type="ECO:0000313" key="5">
    <source>
        <dbReference type="EMBL" id="MFD0987601.1"/>
    </source>
</evidence>
<keyword evidence="3" id="KW-0804">Transcription</keyword>
<dbReference type="InterPro" id="IPR001845">
    <property type="entry name" value="HTH_ArsR_DNA-bd_dom"/>
</dbReference>
<keyword evidence="2" id="KW-0238">DNA-binding</keyword>
<evidence type="ECO:0000256" key="3">
    <source>
        <dbReference type="ARBA" id="ARBA00023163"/>
    </source>
</evidence>
<dbReference type="Pfam" id="PF12840">
    <property type="entry name" value="HTH_20"/>
    <property type="match status" value="1"/>
</dbReference>
<reference evidence="6" key="1">
    <citation type="journal article" date="2019" name="Int. J. Syst. Evol. Microbiol.">
        <title>The Global Catalogue of Microorganisms (GCM) 10K type strain sequencing project: providing services to taxonomists for standard genome sequencing and annotation.</title>
        <authorList>
            <consortium name="The Broad Institute Genomics Platform"/>
            <consortium name="The Broad Institute Genome Sequencing Center for Infectious Disease"/>
            <person name="Wu L."/>
            <person name="Ma J."/>
        </authorList>
    </citation>
    <scope>NUCLEOTIDE SEQUENCE [LARGE SCALE GENOMIC DNA]</scope>
    <source>
        <strain evidence="6">CCUG 61697</strain>
    </source>
</reference>
<protein>
    <submittedName>
        <fullName evidence="5">ArsR/SmtB family transcription factor</fullName>
    </submittedName>
</protein>
<dbReference type="PANTHER" id="PTHR33154">
    <property type="entry name" value="TRANSCRIPTIONAL REGULATOR, ARSR FAMILY"/>
    <property type="match status" value="1"/>
</dbReference>